<dbReference type="NCBIfam" id="TIGR03461">
    <property type="entry name" value="pabC_Proteo"/>
    <property type="match status" value="1"/>
</dbReference>
<evidence type="ECO:0000256" key="2">
    <source>
        <dbReference type="ARBA" id="ARBA00009320"/>
    </source>
</evidence>
<dbReference type="PANTHER" id="PTHR42743:SF2">
    <property type="entry name" value="AMINODEOXYCHORISMATE LYASE"/>
    <property type="match status" value="1"/>
</dbReference>
<dbReference type="InterPro" id="IPR043131">
    <property type="entry name" value="BCAT-like_N"/>
</dbReference>
<dbReference type="InterPro" id="IPR043132">
    <property type="entry name" value="BCAT-like_C"/>
</dbReference>
<dbReference type="EC" id="4.1.3.38" evidence="8 12"/>
<evidence type="ECO:0000256" key="4">
    <source>
        <dbReference type="ARBA" id="ARBA00022898"/>
    </source>
</evidence>
<proteinExistence type="inferred from homology"/>
<dbReference type="Pfam" id="PF01063">
    <property type="entry name" value="Aminotran_4"/>
    <property type="match status" value="1"/>
</dbReference>
<evidence type="ECO:0000256" key="9">
    <source>
        <dbReference type="ARBA" id="ARBA00049529"/>
    </source>
</evidence>
<dbReference type="Gene3D" id="3.30.470.10">
    <property type="match status" value="1"/>
</dbReference>
<comment type="caution">
    <text evidence="15">The sequence shown here is derived from an EMBL/GenBank/DDBJ whole genome shotgun (WGS) entry which is preliminary data.</text>
</comment>
<comment type="catalytic activity">
    <reaction evidence="9">
        <text>4-amino-4-deoxychorismate = 4-aminobenzoate + pyruvate + H(+)</text>
        <dbReference type="Rhea" id="RHEA:16201"/>
        <dbReference type="ChEBI" id="CHEBI:15361"/>
        <dbReference type="ChEBI" id="CHEBI:15378"/>
        <dbReference type="ChEBI" id="CHEBI:17836"/>
        <dbReference type="ChEBI" id="CHEBI:58406"/>
        <dbReference type="EC" id="4.1.3.38"/>
    </reaction>
</comment>
<keyword evidence="5" id="KW-0289">Folate biosynthesis</keyword>
<evidence type="ECO:0000313" key="16">
    <source>
        <dbReference type="Proteomes" id="UP000031672"/>
    </source>
</evidence>
<dbReference type="PANTHER" id="PTHR42743">
    <property type="entry name" value="AMINO-ACID AMINOTRANSFERASE"/>
    <property type="match status" value="1"/>
</dbReference>
<dbReference type="GO" id="GO:0030170">
    <property type="term" value="F:pyridoxal phosphate binding"/>
    <property type="evidence" value="ECO:0007669"/>
    <property type="project" value="InterPro"/>
</dbReference>
<dbReference type="EMBL" id="JTKH01000006">
    <property type="protein sequence ID" value="KII80690.1"/>
    <property type="molecule type" value="Genomic_DNA"/>
</dbReference>
<dbReference type="InterPro" id="IPR018300">
    <property type="entry name" value="Aminotrans_IV_CS"/>
</dbReference>
<comment type="function">
    <text evidence="10">Involved in the biosynthesis of p-aminobenzoate (PABA), a precursor of tetrahydrofolate. Converts 4-amino-4-deoxychorismate into 4-aminobenzoate (PABA) and pyruvate.</text>
</comment>
<dbReference type="OrthoDB" id="9805628at2"/>
<evidence type="ECO:0000256" key="8">
    <source>
        <dbReference type="ARBA" id="ARBA00035676"/>
    </source>
</evidence>
<evidence type="ECO:0000256" key="5">
    <source>
        <dbReference type="ARBA" id="ARBA00022909"/>
    </source>
</evidence>
<dbReference type="InterPro" id="IPR001544">
    <property type="entry name" value="Aminotrans_IV"/>
</dbReference>
<protein>
    <recommendedName>
        <fullName evidence="11 12">Aminodeoxychorismate lyase</fullName>
        <ecNumber evidence="8 12">4.1.3.38</ecNumber>
    </recommendedName>
</protein>
<dbReference type="InterPro" id="IPR036038">
    <property type="entry name" value="Aminotransferase-like"/>
</dbReference>
<dbReference type="Proteomes" id="UP000031672">
    <property type="component" value="Unassembled WGS sequence"/>
</dbReference>
<evidence type="ECO:0000256" key="7">
    <source>
        <dbReference type="ARBA" id="ARBA00035633"/>
    </source>
</evidence>
<evidence type="ECO:0000256" key="3">
    <source>
        <dbReference type="ARBA" id="ARBA00011738"/>
    </source>
</evidence>
<dbReference type="GO" id="GO:0008153">
    <property type="term" value="P:4-aminobenzoate biosynthetic process"/>
    <property type="evidence" value="ECO:0007669"/>
    <property type="project" value="UniProtKB-UniRule"/>
</dbReference>
<evidence type="ECO:0000256" key="12">
    <source>
        <dbReference type="NCBIfam" id="TIGR03461"/>
    </source>
</evidence>
<dbReference type="GO" id="GO:0005829">
    <property type="term" value="C:cytosol"/>
    <property type="evidence" value="ECO:0007669"/>
    <property type="project" value="TreeGrafter"/>
</dbReference>
<evidence type="ECO:0000313" key="15">
    <source>
        <dbReference type="EMBL" id="KII80690.1"/>
    </source>
</evidence>
<dbReference type="PROSITE" id="PS00770">
    <property type="entry name" value="AA_TRANSFER_CLASS_4"/>
    <property type="match status" value="1"/>
</dbReference>
<sequence>MFWLNGQPADSISLLDRSFQYGDGGFTTLLTEHGKLCQWPYHKQRMQACLAALAIAEPDWTLVERWLAVAAKPEPLAGLKLHISRGEGGRGYSSTQVSAANVTISDFAYPPHYRQWQAQGIDLGISQVTLGLTPSLAGHKHNNRLEQILVKADLDKHGLVDGLVLDINANIIETSIANVFWRRGEVLYTPQLDMSGVAGVARRRVLEFAQNAEIVVKIGRFDLSHILEADEVFMTNALLGAAPIRAIESQTFPIGPLTRRIQEMLVP</sequence>
<dbReference type="RefSeq" id="WP_040988086.1">
    <property type="nucleotide sequence ID" value="NZ_JTKH01000006.1"/>
</dbReference>
<gene>
    <name evidence="15" type="ORF">OJ16_05165</name>
</gene>
<dbReference type="GO" id="GO:0008696">
    <property type="term" value="F:4-amino-4-deoxychorismate lyase activity"/>
    <property type="evidence" value="ECO:0007669"/>
    <property type="project" value="UniProtKB-UniRule"/>
</dbReference>
<organism evidence="15 16">
    <name type="scientific">Vibrio renipiscarius</name>
    <dbReference type="NCBI Taxonomy" id="1461322"/>
    <lineage>
        <taxon>Bacteria</taxon>
        <taxon>Pseudomonadati</taxon>
        <taxon>Pseudomonadota</taxon>
        <taxon>Gammaproteobacteria</taxon>
        <taxon>Vibrionales</taxon>
        <taxon>Vibrionaceae</taxon>
        <taxon>Vibrio</taxon>
    </lineage>
</organism>
<dbReference type="NCBIfam" id="NF004761">
    <property type="entry name" value="PRK06092.1"/>
    <property type="match status" value="1"/>
</dbReference>
<dbReference type="Gene3D" id="3.20.10.10">
    <property type="entry name" value="D-amino Acid Aminotransferase, subunit A, domain 2"/>
    <property type="match status" value="1"/>
</dbReference>
<comment type="cofactor">
    <cofactor evidence="1 14">
        <name>pyridoxal 5'-phosphate</name>
        <dbReference type="ChEBI" id="CHEBI:597326"/>
    </cofactor>
</comment>
<evidence type="ECO:0000256" key="1">
    <source>
        <dbReference type="ARBA" id="ARBA00001933"/>
    </source>
</evidence>
<dbReference type="AlphaFoldDB" id="A0A0C2NX64"/>
<dbReference type="SUPFAM" id="SSF56752">
    <property type="entry name" value="D-aminoacid aminotransferase-like PLP-dependent enzymes"/>
    <property type="match status" value="1"/>
</dbReference>
<keyword evidence="16" id="KW-1185">Reference proteome</keyword>
<comment type="similarity">
    <text evidence="2 13">Belongs to the class-IV pyridoxal-phosphate-dependent aminotransferase family.</text>
</comment>
<comment type="pathway">
    <text evidence="7">Cofactor biosynthesis; tetrahydrofolate biosynthesis; 4-aminobenzoate from chorismate: step 2/2.</text>
</comment>
<name>A0A0C2NX64_9VIBR</name>
<dbReference type="STRING" id="1461322.OJ16_05165"/>
<accession>A0A0C2NX64</accession>
<comment type="subunit">
    <text evidence="3">Homodimer.</text>
</comment>
<accession>A0A0C2KCA2</accession>
<keyword evidence="4 14" id="KW-0663">Pyridoxal phosphate</keyword>
<evidence type="ECO:0000256" key="6">
    <source>
        <dbReference type="ARBA" id="ARBA00023239"/>
    </source>
</evidence>
<evidence type="ECO:0000256" key="11">
    <source>
        <dbReference type="ARBA" id="ARBA00069174"/>
    </source>
</evidence>
<keyword evidence="6 15" id="KW-0456">Lyase</keyword>
<dbReference type="InterPro" id="IPR017824">
    <property type="entry name" value="Aminodeoxychorismate_lyase_IV"/>
</dbReference>
<dbReference type="CDD" id="cd01559">
    <property type="entry name" value="ADCL_like"/>
    <property type="match status" value="1"/>
</dbReference>
<evidence type="ECO:0000256" key="14">
    <source>
        <dbReference type="RuleBase" id="RU004516"/>
    </source>
</evidence>
<dbReference type="GO" id="GO:0046656">
    <property type="term" value="P:folic acid biosynthetic process"/>
    <property type="evidence" value="ECO:0007669"/>
    <property type="project" value="UniProtKB-KW"/>
</dbReference>
<reference evidence="15 16" key="1">
    <citation type="submission" date="2014-11" db="EMBL/GenBank/DDBJ databases">
        <title>Draft Genome Sequence of Vibrio piscirenalis strains CECT 8603T and CECT 8604, two marine Gammaproteobacterium isolated from cultured gilthead sea bream (Sparus aurata).</title>
        <authorList>
            <person name="Arahal D.R."/>
            <person name="Rodrigo-Torres L."/>
            <person name="Lucena T."/>
            <person name="Pujalte M.J."/>
        </authorList>
    </citation>
    <scope>NUCLEOTIDE SEQUENCE [LARGE SCALE GENOMIC DNA]</scope>
    <source>
        <strain evidence="15 16">DCR 1-4-2</strain>
    </source>
</reference>
<evidence type="ECO:0000256" key="10">
    <source>
        <dbReference type="ARBA" id="ARBA00054027"/>
    </source>
</evidence>
<dbReference type="InterPro" id="IPR050571">
    <property type="entry name" value="Class-IV_PLP-Dep_Aminotrnsfr"/>
</dbReference>
<evidence type="ECO:0000256" key="13">
    <source>
        <dbReference type="RuleBase" id="RU004106"/>
    </source>
</evidence>
<dbReference type="FunFam" id="3.20.10.10:FF:000002">
    <property type="entry name" value="D-alanine aminotransferase"/>
    <property type="match status" value="1"/>
</dbReference>